<sequence length="356" mass="39781">MLKGSDEMLTQRQELILQAIVRQFTVTGQPVGSKLLAEVLPFKVSSATIRNEMVVLEHEGLVKKEHSSSGRVPSKQGYRYYVDHLLDPAMISATDSAMIHNSLGTEFQKIDEIVSHSAEILSNLTSYTAFTLKPEQQNVRLSGFRLVDLGNSRVLGILVTDSGEVESQSFTIPKRVDPEALEAVIRLINDQLVGLPLTEVVKRLNQDIPVQLTQYLAQPEGFLRIFDTVVNRAAGERFYVGGRFNLLGMDEHKDGKAMKAIYELLDQSERLSSMIDLDTAGDEVTVKIGSEIAKDKLLDDYALITAKYQVDQYGEGIIAVLGPAQMSYARTIGLVDAFRHELAKRLLNYYHHYYDS</sequence>
<keyword evidence="2 5" id="KW-0805">Transcription regulation</keyword>
<comment type="caution">
    <text evidence="7">The sequence shown here is derived from an EMBL/GenBank/DDBJ whole genome shotgun (WGS) entry which is preliminary data.</text>
</comment>
<dbReference type="Pfam" id="PF01628">
    <property type="entry name" value="HrcA"/>
    <property type="match status" value="1"/>
</dbReference>
<dbReference type="InterPro" id="IPR036388">
    <property type="entry name" value="WH-like_DNA-bd_sf"/>
</dbReference>
<dbReference type="AlphaFoldDB" id="A0A0R1U8Y0"/>
<organism evidence="7 8">
    <name type="scientific">Limosilactobacillus ingluviei DSM 15946</name>
    <dbReference type="NCBI Taxonomy" id="1423760"/>
    <lineage>
        <taxon>Bacteria</taxon>
        <taxon>Bacillati</taxon>
        <taxon>Bacillota</taxon>
        <taxon>Bacilli</taxon>
        <taxon>Lactobacillales</taxon>
        <taxon>Lactobacillaceae</taxon>
        <taxon>Limosilactobacillus</taxon>
    </lineage>
</organism>
<dbReference type="PANTHER" id="PTHR34824">
    <property type="entry name" value="HEAT-INDUCIBLE TRANSCRIPTION REPRESSOR HRCA"/>
    <property type="match status" value="1"/>
</dbReference>
<keyword evidence="1 5" id="KW-0678">Repressor</keyword>
<accession>A0A0R1U8Y0</accession>
<evidence type="ECO:0000259" key="6">
    <source>
        <dbReference type="Pfam" id="PF01628"/>
    </source>
</evidence>
<keyword evidence="3 5" id="KW-0346">Stress response</keyword>
<dbReference type="PANTHER" id="PTHR34824:SF1">
    <property type="entry name" value="HEAT-INDUCIBLE TRANSCRIPTION REPRESSOR HRCA"/>
    <property type="match status" value="1"/>
</dbReference>
<protein>
    <recommendedName>
        <fullName evidence="5">Heat-inducible transcription repressor HrcA</fullName>
    </recommendedName>
</protein>
<dbReference type="EMBL" id="AZFK01000042">
    <property type="protein sequence ID" value="KRL89777.1"/>
    <property type="molecule type" value="Genomic_DNA"/>
</dbReference>
<comment type="similarity">
    <text evidence="5">Belongs to the HrcA family.</text>
</comment>
<dbReference type="Gene3D" id="1.10.10.10">
    <property type="entry name" value="Winged helix-like DNA-binding domain superfamily/Winged helix DNA-binding domain"/>
    <property type="match status" value="1"/>
</dbReference>
<dbReference type="InterPro" id="IPR023120">
    <property type="entry name" value="WHTH_transcript_rep_HrcA_IDD"/>
</dbReference>
<proteinExistence type="inferred from homology"/>
<dbReference type="GO" id="GO:0003677">
    <property type="term" value="F:DNA binding"/>
    <property type="evidence" value="ECO:0007669"/>
    <property type="project" value="InterPro"/>
</dbReference>
<reference evidence="7 8" key="1">
    <citation type="journal article" date="2015" name="Genome Announc.">
        <title>Expanding the biotechnology potential of lactobacilli through comparative genomics of 213 strains and associated genera.</title>
        <authorList>
            <person name="Sun Z."/>
            <person name="Harris H.M."/>
            <person name="McCann A."/>
            <person name="Guo C."/>
            <person name="Argimon S."/>
            <person name="Zhang W."/>
            <person name="Yang X."/>
            <person name="Jeffery I.B."/>
            <person name="Cooney J.C."/>
            <person name="Kagawa T.F."/>
            <person name="Liu W."/>
            <person name="Song Y."/>
            <person name="Salvetti E."/>
            <person name="Wrobel A."/>
            <person name="Rasinkangas P."/>
            <person name="Parkhill J."/>
            <person name="Rea M.C."/>
            <person name="O'Sullivan O."/>
            <person name="Ritari J."/>
            <person name="Douillard F.P."/>
            <person name="Paul Ross R."/>
            <person name="Yang R."/>
            <person name="Briner A.E."/>
            <person name="Felis G.E."/>
            <person name="de Vos W.M."/>
            <person name="Barrangou R."/>
            <person name="Klaenhammer T.R."/>
            <person name="Caufield P.W."/>
            <person name="Cui Y."/>
            <person name="Zhang H."/>
            <person name="O'Toole P.W."/>
        </authorList>
    </citation>
    <scope>NUCLEOTIDE SEQUENCE [LARGE SCALE GENOMIC DNA]</scope>
    <source>
        <strain evidence="7 8">DSM 15946</strain>
    </source>
</reference>
<gene>
    <name evidence="5" type="primary">hrcA</name>
    <name evidence="7" type="ORF">FC43_GL001623</name>
</gene>
<dbReference type="Gene3D" id="3.30.450.40">
    <property type="match status" value="1"/>
</dbReference>
<dbReference type="HAMAP" id="MF_00081">
    <property type="entry name" value="HrcA"/>
    <property type="match status" value="1"/>
</dbReference>
<evidence type="ECO:0000313" key="7">
    <source>
        <dbReference type="EMBL" id="KRL89777.1"/>
    </source>
</evidence>
<dbReference type="InterPro" id="IPR029016">
    <property type="entry name" value="GAF-like_dom_sf"/>
</dbReference>
<feature type="domain" description="Heat-inducible transcription repressor HrcA C-terminal" evidence="6">
    <location>
        <begin position="111"/>
        <end position="332"/>
    </location>
</feature>
<dbReference type="InterPro" id="IPR036390">
    <property type="entry name" value="WH_DNA-bd_sf"/>
</dbReference>
<comment type="function">
    <text evidence="5">Negative regulator of class I heat shock genes (grpE-dnaK-dnaJ and groELS operons). Prevents heat-shock induction of these operons.</text>
</comment>
<evidence type="ECO:0000256" key="5">
    <source>
        <dbReference type="HAMAP-Rule" id="MF_00081"/>
    </source>
</evidence>
<dbReference type="NCBIfam" id="TIGR00331">
    <property type="entry name" value="hrcA"/>
    <property type="match status" value="1"/>
</dbReference>
<dbReference type="Proteomes" id="UP000050816">
    <property type="component" value="Unassembled WGS sequence"/>
</dbReference>
<dbReference type="GO" id="GO:0045892">
    <property type="term" value="P:negative regulation of DNA-templated transcription"/>
    <property type="evidence" value="ECO:0007669"/>
    <property type="project" value="UniProtKB-UniRule"/>
</dbReference>
<evidence type="ECO:0000313" key="8">
    <source>
        <dbReference type="Proteomes" id="UP000050816"/>
    </source>
</evidence>
<dbReference type="SUPFAM" id="SSF55781">
    <property type="entry name" value="GAF domain-like"/>
    <property type="match status" value="1"/>
</dbReference>
<dbReference type="InterPro" id="IPR021153">
    <property type="entry name" value="HrcA_C"/>
</dbReference>
<dbReference type="InterPro" id="IPR002571">
    <property type="entry name" value="HrcA"/>
</dbReference>
<keyword evidence="4 5" id="KW-0804">Transcription</keyword>
<evidence type="ECO:0000256" key="4">
    <source>
        <dbReference type="ARBA" id="ARBA00023163"/>
    </source>
</evidence>
<dbReference type="PIRSF" id="PIRSF005485">
    <property type="entry name" value="HrcA"/>
    <property type="match status" value="1"/>
</dbReference>
<dbReference type="Gene3D" id="3.30.390.60">
    <property type="entry name" value="Heat-inducible transcription repressor hrca homolog, domain 3"/>
    <property type="match status" value="1"/>
</dbReference>
<evidence type="ECO:0000256" key="2">
    <source>
        <dbReference type="ARBA" id="ARBA00023015"/>
    </source>
</evidence>
<dbReference type="SUPFAM" id="SSF46785">
    <property type="entry name" value="Winged helix' DNA-binding domain"/>
    <property type="match status" value="1"/>
</dbReference>
<evidence type="ECO:0000256" key="3">
    <source>
        <dbReference type="ARBA" id="ARBA00023016"/>
    </source>
</evidence>
<dbReference type="PATRIC" id="fig|1423760.3.peg.1696"/>
<name>A0A0R1U8Y0_9LACO</name>
<evidence type="ECO:0000256" key="1">
    <source>
        <dbReference type="ARBA" id="ARBA00022491"/>
    </source>
</evidence>